<name>A0A0A1UEW2_ENTIV</name>
<dbReference type="Proteomes" id="UP000014680">
    <property type="component" value="Unassembled WGS sequence"/>
</dbReference>
<evidence type="ECO:0000313" key="1">
    <source>
        <dbReference type="EMBL" id="ELP95115.1"/>
    </source>
</evidence>
<dbReference type="RefSeq" id="XP_004261886.1">
    <property type="nucleotide sequence ID" value="XM_004261838.1"/>
</dbReference>
<dbReference type="GeneID" id="14893878"/>
<gene>
    <name evidence="1" type="ORF">EIN_255590</name>
</gene>
<protein>
    <submittedName>
        <fullName evidence="1">Uncharacterized protein</fullName>
    </submittedName>
</protein>
<dbReference type="KEGG" id="eiv:EIN_255590"/>
<dbReference type="EMBL" id="KB206169">
    <property type="protein sequence ID" value="ELP95115.1"/>
    <property type="molecule type" value="Genomic_DNA"/>
</dbReference>
<keyword evidence="2" id="KW-1185">Reference proteome</keyword>
<proteinExistence type="predicted"/>
<accession>A0A0A1UEW2</accession>
<organism evidence="1 2">
    <name type="scientific">Entamoeba invadens IP1</name>
    <dbReference type="NCBI Taxonomy" id="370355"/>
    <lineage>
        <taxon>Eukaryota</taxon>
        <taxon>Amoebozoa</taxon>
        <taxon>Evosea</taxon>
        <taxon>Archamoebae</taxon>
        <taxon>Mastigamoebida</taxon>
        <taxon>Entamoebidae</taxon>
        <taxon>Entamoeba</taxon>
    </lineage>
</organism>
<dbReference type="VEuPathDB" id="AmoebaDB:EIN_255590"/>
<sequence length="124" mass="14265">MDLASEIRLLCDEINKIGKEESEIILSNTGNKLPRSDSDKEIDKYVKFIQPISLLDVFDELEKLDLVHLKEVVNIVMALAPTTVSVERYFDLIKQLMKLNMPIGNVFQGLKFSSKTQQLYYEII</sequence>
<evidence type="ECO:0000313" key="2">
    <source>
        <dbReference type="Proteomes" id="UP000014680"/>
    </source>
</evidence>
<reference evidence="1 2" key="1">
    <citation type="submission" date="2012-10" db="EMBL/GenBank/DDBJ databases">
        <authorList>
            <person name="Zafar N."/>
            <person name="Inman J."/>
            <person name="Hall N."/>
            <person name="Lorenzi H."/>
            <person name="Caler E."/>
        </authorList>
    </citation>
    <scope>NUCLEOTIDE SEQUENCE [LARGE SCALE GENOMIC DNA]</scope>
    <source>
        <strain evidence="1 2">IP1</strain>
    </source>
</reference>
<dbReference type="AlphaFoldDB" id="A0A0A1UEW2"/>